<dbReference type="Proteomes" id="UP000095767">
    <property type="component" value="Unassembled WGS sequence"/>
</dbReference>
<feature type="transmembrane region" description="Helical" evidence="6">
    <location>
        <begin position="924"/>
        <end position="947"/>
    </location>
</feature>
<dbReference type="EMBL" id="LWDX02003773">
    <property type="protein sequence ID" value="OEL37898.1"/>
    <property type="molecule type" value="Genomic_DNA"/>
</dbReference>
<dbReference type="PANTHER" id="PTHR11206">
    <property type="entry name" value="MULTIDRUG RESISTANCE PROTEIN"/>
    <property type="match status" value="1"/>
</dbReference>
<feature type="transmembrane region" description="Helical" evidence="6">
    <location>
        <begin position="764"/>
        <end position="786"/>
    </location>
</feature>
<feature type="transmembrane region" description="Helical" evidence="6">
    <location>
        <begin position="700"/>
        <end position="719"/>
    </location>
</feature>
<feature type="transmembrane region" description="Helical" evidence="6">
    <location>
        <begin position="442"/>
        <end position="463"/>
    </location>
</feature>
<feature type="transmembrane region" description="Helical" evidence="6">
    <location>
        <begin position="667"/>
        <end position="688"/>
    </location>
</feature>
<feature type="transmembrane region" description="Helical" evidence="6">
    <location>
        <begin position="412"/>
        <end position="436"/>
    </location>
</feature>
<feature type="transmembrane region" description="Helical" evidence="6">
    <location>
        <begin position="259"/>
        <end position="283"/>
    </location>
</feature>
<feature type="transmembrane region" description="Helical" evidence="6">
    <location>
        <begin position="41"/>
        <end position="58"/>
    </location>
</feature>
<dbReference type="Pfam" id="PF01554">
    <property type="entry name" value="MatE"/>
    <property type="match status" value="4"/>
</dbReference>
<dbReference type="GO" id="GO:0016020">
    <property type="term" value="C:membrane"/>
    <property type="evidence" value="ECO:0007669"/>
    <property type="project" value="UniProtKB-SubCell"/>
</dbReference>
<feature type="transmembrane region" description="Helical" evidence="6">
    <location>
        <begin position="123"/>
        <end position="140"/>
    </location>
</feature>
<evidence type="ECO:0000256" key="4">
    <source>
        <dbReference type="ARBA" id="ARBA00022989"/>
    </source>
</evidence>
<feature type="transmembrane region" description="Helical" evidence="6">
    <location>
        <begin position="807"/>
        <end position="828"/>
    </location>
</feature>
<keyword evidence="4 6" id="KW-1133">Transmembrane helix</keyword>
<reference evidence="7 8" key="1">
    <citation type="submission" date="2016-09" db="EMBL/GenBank/DDBJ databases">
        <title>The draft genome of Dichanthelium oligosanthes: A C3 panicoid grass species.</title>
        <authorList>
            <person name="Studer A.J."/>
            <person name="Schnable J.C."/>
            <person name="Brutnell T.P."/>
        </authorList>
    </citation>
    <scope>NUCLEOTIDE SEQUENCE [LARGE SCALE GENOMIC DNA]</scope>
    <source>
        <strain evidence="8">cv. Kellogg 1175</strain>
        <tissue evidence="7">Leaf</tissue>
    </source>
</reference>
<feature type="transmembrane region" description="Helical" evidence="6">
    <location>
        <begin position="220"/>
        <end position="238"/>
    </location>
</feature>
<dbReference type="GO" id="GO:1990961">
    <property type="term" value="P:xenobiotic detoxification by transmembrane export across the plasma membrane"/>
    <property type="evidence" value="ECO:0007669"/>
    <property type="project" value="InterPro"/>
</dbReference>
<keyword evidence="3 6" id="KW-0812">Transmembrane</keyword>
<dbReference type="InterPro" id="IPR002528">
    <property type="entry name" value="MATE_fam"/>
</dbReference>
<evidence type="ECO:0000256" key="5">
    <source>
        <dbReference type="ARBA" id="ARBA00023136"/>
    </source>
</evidence>
<evidence type="ECO:0000256" key="3">
    <source>
        <dbReference type="ARBA" id="ARBA00022692"/>
    </source>
</evidence>
<feature type="transmembrane region" description="Helical" evidence="6">
    <location>
        <begin position="78"/>
        <end position="102"/>
    </location>
</feature>
<evidence type="ECO:0000256" key="6">
    <source>
        <dbReference type="RuleBase" id="RU004914"/>
    </source>
</evidence>
<comment type="similarity">
    <text evidence="2 6">Belongs to the multi antimicrobial extrusion (MATE) (TC 2.A.66.1) family.</text>
</comment>
<keyword evidence="5 6" id="KW-0472">Membrane</keyword>
<feature type="transmembrane region" description="Helical" evidence="6">
    <location>
        <begin position="160"/>
        <end position="177"/>
    </location>
</feature>
<dbReference type="GO" id="GO:0015297">
    <property type="term" value="F:antiporter activity"/>
    <property type="evidence" value="ECO:0007669"/>
    <property type="project" value="InterPro"/>
</dbReference>
<keyword evidence="8" id="KW-1185">Reference proteome</keyword>
<dbReference type="OrthoDB" id="2126698at2759"/>
<sequence length="1039" mass="110938">MTMAEAPLLVNSWRSSSSGDAAAPRTFAESREAFLREAERLWLIAAPITLNILCLYGVNSATQLFAGRLGNLHLSAAAVGLSVVSNFSFGFLLGMASALETLCGQAYGAGQLAMLGVYMQRSVLILAASALLLSPLYAFAGPILRLLGQEDAIADAAGDFTIRILPHMFSLALTFPTQKFLQAQGKVMALAWISLAALAAHVAMLALFVPVLGWGLRGAAAAYDVTSWAIAVAQVVYVTRWCRGEHGWEGLSWKAFQGLWAFARLSLASAVMLCLEIWYMMALVVLTGHLNDAEIAVGSVSVCMNLNGWEAMLFIGLNATISVRVSNELGSGRPRAARHAVAAVIAQSLAMGLVAMAVILAYRNSFAVLFTGDRDMQAAVGKVAYLLAVTMVLNSVQPVISGVAIGGGWQALVAYINLGCYYALGLPLGFCLGYLLRLGPQGIWAGMLCGTALQTIILLVVIWNTDWEAEAAQASERISAWGGDCESDEQLRETGSDLKEAFRVGTAPPPARRLLPLPLPAAMGGYTEPLLFTSRSPRIAPAKNPTHDDMVVALHDDESAGDGDTPEVRSARGAWALFAAESRRLWAIGAPIAFNIICLYGTNSTTQIFAGHIGNRELSAVAVGLSVVSNFSFGFLLGMGSALETLCGQAFGAGQVGMLGVYMQRSWIILSASALLLTPLYVYAAPILRLLGQDEDMAAAAGRFTVAIIPQMFALAINFPTQKFLQAQSKVAVLAWVGFAALAAHVALLTLFVSVLGWGVAGAAAAYDVSSWLTSLAQVAYVVGWCRDGWTGLSRAAFRELWPFVKLSLASAVMLCLEIWYMMVLVVLTGHLDDAEIAVDSISICMNINGWEGMLFIGLSAAISVRVSNELGSGRPRATQYAVMVVLAQSLAFGLIAMVLILATRERFPVIFTGDRHLQKAVSNIAYLLSVTMVLNSIQPVISGVAVGGGWQAVVAYINLGCYYAFGLPLGFIFGYLLRFGVQGIWAGMLCGTALQTAILTYMVWRTDWKAEASLALERVRIWGGQHEKLPTSDQDVVL</sequence>
<evidence type="ECO:0000256" key="1">
    <source>
        <dbReference type="ARBA" id="ARBA00004141"/>
    </source>
</evidence>
<dbReference type="CDD" id="cd13132">
    <property type="entry name" value="MATE_eukaryotic"/>
    <property type="match status" value="2"/>
</dbReference>
<feature type="transmembrane region" description="Helical" evidence="6">
    <location>
        <begin position="954"/>
        <end position="978"/>
    </location>
</feature>
<dbReference type="NCBIfam" id="TIGR00797">
    <property type="entry name" value="matE"/>
    <property type="match status" value="2"/>
</dbReference>
<dbReference type="AlphaFoldDB" id="A0A1E5WKL9"/>
<evidence type="ECO:0000313" key="7">
    <source>
        <dbReference type="EMBL" id="OEL37898.1"/>
    </source>
</evidence>
<feature type="transmembrane region" description="Helical" evidence="6">
    <location>
        <begin position="295"/>
        <end position="319"/>
    </location>
</feature>
<feature type="transmembrane region" description="Helical" evidence="6">
    <location>
        <begin position="189"/>
        <end position="214"/>
    </location>
</feature>
<feature type="transmembrane region" description="Helical" evidence="6">
    <location>
        <begin position="585"/>
        <end position="602"/>
    </location>
</feature>
<feature type="transmembrane region" description="Helical" evidence="6">
    <location>
        <begin position="881"/>
        <end position="904"/>
    </location>
</feature>
<feature type="transmembrane region" description="Helical" evidence="6">
    <location>
        <begin position="731"/>
        <end position="758"/>
    </location>
</feature>
<protein>
    <recommendedName>
        <fullName evidence="6">Protein DETOXIFICATION</fullName>
    </recommendedName>
    <alternativeName>
        <fullName evidence="6">Multidrug and toxic compound extrusion protein</fullName>
    </alternativeName>
</protein>
<organism evidence="7 8">
    <name type="scientific">Dichanthelium oligosanthes</name>
    <dbReference type="NCBI Taxonomy" id="888268"/>
    <lineage>
        <taxon>Eukaryota</taxon>
        <taxon>Viridiplantae</taxon>
        <taxon>Streptophyta</taxon>
        <taxon>Embryophyta</taxon>
        <taxon>Tracheophyta</taxon>
        <taxon>Spermatophyta</taxon>
        <taxon>Magnoliopsida</taxon>
        <taxon>Liliopsida</taxon>
        <taxon>Poales</taxon>
        <taxon>Poaceae</taxon>
        <taxon>PACMAD clade</taxon>
        <taxon>Panicoideae</taxon>
        <taxon>Panicodae</taxon>
        <taxon>Paniceae</taxon>
        <taxon>Dichantheliinae</taxon>
        <taxon>Dichanthelium</taxon>
    </lineage>
</organism>
<feature type="transmembrane region" description="Helical" evidence="6">
    <location>
        <begin position="340"/>
        <end position="363"/>
    </location>
</feature>
<accession>A0A1E5WKL9</accession>
<name>A0A1E5WKL9_9POAL</name>
<feature type="transmembrane region" description="Helical" evidence="6">
    <location>
        <begin position="383"/>
        <end position="405"/>
    </location>
</feature>
<evidence type="ECO:0000256" key="2">
    <source>
        <dbReference type="ARBA" id="ARBA00010199"/>
    </source>
</evidence>
<feature type="transmembrane region" description="Helical" evidence="6">
    <location>
        <begin position="984"/>
        <end position="1005"/>
    </location>
</feature>
<gene>
    <name evidence="7" type="ORF">BAE44_0001084</name>
</gene>
<dbReference type="InterPro" id="IPR045069">
    <property type="entry name" value="MATE_euk"/>
</dbReference>
<dbReference type="GO" id="GO:0042910">
    <property type="term" value="F:xenobiotic transmembrane transporter activity"/>
    <property type="evidence" value="ECO:0007669"/>
    <property type="project" value="InterPro"/>
</dbReference>
<comment type="caution">
    <text evidence="7">The sequence shown here is derived from an EMBL/GenBank/DDBJ whole genome shotgun (WGS) entry which is preliminary data.</text>
</comment>
<evidence type="ECO:0000313" key="8">
    <source>
        <dbReference type="Proteomes" id="UP000095767"/>
    </source>
</evidence>
<comment type="subcellular location">
    <subcellularLocation>
        <location evidence="1">Membrane</location>
        <topology evidence="1">Multi-pass membrane protein</topology>
    </subcellularLocation>
</comment>
<feature type="transmembrane region" description="Helical" evidence="6">
    <location>
        <begin position="622"/>
        <end position="646"/>
    </location>
</feature>
<proteinExistence type="inferred from homology"/>